<dbReference type="Proteomes" id="UP000033881">
    <property type="component" value="Unassembled WGS sequence"/>
</dbReference>
<proteinExistence type="predicted"/>
<accession>A0A0G0M9Q1</accession>
<gene>
    <name evidence="1" type="ORF">UT24_C0019G0017</name>
</gene>
<evidence type="ECO:0000313" key="2">
    <source>
        <dbReference type="Proteomes" id="UP000033881"/>
    </source>
</evidence>
<reference evidence="1 2" key="1">
    <citation type="journal article" date="2015" name="Nature">
        <title>rRNA introns, odd ribosomes, and small enigmatic genomes across a large radiation of phyla.</title>
        <authorList>
            <person name="Brown C.T."/>
            <person name="Hug L.A."/>
            <person name="Thomas B.C."/>
            <person name="Sharon I."/>
            <person name="Castelle C.J."/>
            <person name="Singh A."/>
            <person name="Wilkins M.J."/>
            <person name="Williams K.H."/>
            <person name="Banfield J.F."/>
        </authorList>
    </citation>
    <scope>NUCLEOTIDE SEQUENCE [LARGE SCALE GENOMIC DNA]</scope>
</reference>
<dbReference type="EMBL" id="LBWB01000019">
    <property type="protein sequence ID" value="KKQ99977.1"/>
    <property type="molecule type" value="Genomic_DNA"/>
</dbReference>
<protein>
    <submittedName>
        <fullName evidence="1">Uncharacterized protein</fullName>
    </submittedName>
</protein>
<sequence>MFLKKAKRKVPDPTIPAPEENNFLGYEIRWVCKEHPFPVFVFDYKGCSFWVKMYFRGEQNKLEVWEIHIDGVDFPKYLWNREEMKHPFAIIKEVERFLATDLDDKFERILRKLRG</sequence>
<organism evidence="1 2">
    <name type="scientific">Candidatus Woesebacteria bacterium GW2011_GWB1_39_12</name>
    <dbReference type="NCBI Taxonomy" id="1618574"/>
    <lineage>
        <taxon>Bacteria</taxon>
        <taxon>Candidatus Woeseibacteriota</taxon>
    </lineage>
</organism>
<name>A0A0G0M9Q1_9BACT</name>
<dbReference type="STRING" id="1618574.UT24_C0019G0017"/>
<comment type="caution">
    <text evidence="1">The sequence shown here is derived from an EMBL/GenBank/DDBJ whole genome shotgun (WGS) entry which is preliminary data.</text>
</comment>
<evidence type="ECO:0000313" key="1">
    <source>
        <dbReference type="EMBL" id="KKQ99977.1"/>
    </source>
</evidence>
<dbReference type="AlphaFoldDB" id="A0A0G0M9Q1"/>